<dbReference type="Gene3D" id="3.40.30.10">
    <property type="entry name" value="Glutaredoxin"/>
    <property type="match status" value="1"/>
</dbReference>
<feature type="transmembrane region" description="Helical" evidence="1">
    <location>
        <begin position="7"/>
        <end position="26"/>
    </location>
</feature>
<protein>
    <submittedName>
        <fullName evidence="3">Thioredoxin family protein</fullName>
    </submittedName>
</protein>
<dbReference type="InterPro" id="IPR036249">
    <property type="entry name" value="Thioredoxin-like_sf"/>
</dbReference>
<dbReference type="InterPro" id="IPR041017">
    <property type="entry name" value="Thioredoxin_10"/>
</dbReference>
<dbReference type="EMBL" id="JAGQLH010000029">
    <property type="protein sequence ID" value="MCA9385593.1"/>
    <property type="molecule type" value="Genomic_DNA"/>
</dbReference>
<dbReference type="PROSITE" id="PS51352">
    <property type="entry name" value="THIOREDOXIN_2"/>
    <property type="match status" value="1"/>
</dbReference>
<comment type="caution">
    <text evidence="3">The sequence shown here is derived from an EMBL/GenBank/DDBJ whole genome shotgun (WGS) entry which is preliminary data.</text>
</comment>
<organism evidence="3 4">
    <name type="scientific">Candidatus Dojkabacteria bacterium</name>
    <dbReference type="NCBI Taxonomy" id="2099670"/>
    <lineage>
        <taxon>Bacteria</taxon>
        <taxon>Candidatus Dojkabacteria</taxon>
    </lineage>
</organism>
<evidence type="ECO:0000313" key="3">
    <source>
        <dbReference type="EMBL" id="MCA9385593.1"/>
    </source>
</evidence>
<proteinExistence type="predicted"/>
<evidence type="ECO:0000313" key="4">
    <source>
        <dbReference type="Proteomes" id="UP000754563"/>
    </source>
</evidence>
<dbReference type="Pfam" id="PF17991">
    <property type="entry name" value="Thioredoxin_10"/>
    <property type="match status" value="1"/>
</dbReference>
<sequence length="366" mass="41419">MKEHKTLLISGIFLLLFFVAIIGLSISNSKMEEETSLQTPSEGEQFIGNVNPPVEAPEIRGITNWINSDGETLQELEGKVVLIDFWTYSCINCIRTLPYLAEWHEKYEDDGLVIVGLHAPEFAFEKELSNVQNAVEDYEIKYPVGLDNDYATWRAYENRYWPAKYFIDREGNLRHTHFGEGKYSESELVIQELLKEGGEIDAQDLTVRTDGDQPPISSEQTHETYLGYARAEKFTNKSEALHDEIHSYTLSEEPEQDYWSLGGMWEQTDEKLISREDGAQLTLTFSAKEVYLVMSAATESPVKVEVDNNLATIQNLAGEDVNSDSVVLVLEPDLYRIIGSSEFLESRTLKLTIPSGVELNAFTFGS</sequence>
<feature type="domain" description="Thioredoxin" evidence="2">
    <location>
        <begin position="45"/>
        <end position="195"/>
    </location>
</feature>
<keyword evidence="1" id="KW-0472">Membrane</keyword>
<evidence type="ECO:0000259" key="2">
    <source>
        <dbReference type="PROSITE" id="PS51352"/>
    </source>
</evidence>
<dbReference type="InterPro" id="IPR000866">
    <property type="entry name" value="AhpC/TSA"/>
</dbReference>
<dbReference type="Gene3D" id="2.60.120.260">
    <property type="entry name" value="Galactose-binding domain-like"/>
    <property type="match status" value="1"/>
</dbReference>
<reference evidence="3" key="1">
    <citation type="submission" date="2020-04" db="EMBL/GenBank/DDBJ databases">
        <authorList>
            <person name="Zhang T."/>
        </authorList>
    </citation>
    <scope>NUCLEOTIDE SEQUENCE</scope>
    <source>
        <strain evidence="3">HKST-UBA11</strain>
    </source>
</reference>
<accession>A0A955L8A2</accession>
<dbReference type="Proteomes" id="UP000754563">
    <property type="component" value="Unassembled WGS sequence"/>
</dbReference>
<reference evidence="3" key="2">
    <citation type="journal article" date="2021" name="Microbiome">
        <title>Successional dynamics and alternative stable states in a saline activated sludge microbial community over 9 years.</title>
        <authorList>
            <person name="Wang Y."/>
            <person name="Ye J."/>
            <person name="Ju F."/>
            <person name="Liu L."/>
            <person name="Boyd J.A."/>
            <person name="Deng Y."/>
            <person name="Parks D.H."/>
            <person name="Jiang X."/>
            <person name="Yin X."/>
            <person name="Woodcroft B.J."/>
            <person name="Tyson G.W."/>
            <person name="Hugenholtz P."/>
            <person name="Polz M.F."/>
            <person name="Zhang T."/>
        </authorList>
    </citation>
    <scope>NUCLEOTIDE SEQUENCE</scope>
    <source>
        <strain evidence="3">HKST-UBA11</strain>
    </source>
</reference>
<name>A0A955L8A2_9BACT</name>
<dbReference type="PANTHER" id="PTHR42852:SF13">
    <property type="entry name" value="PROTEIN DIPZ"/>
    <property type="match status" value="1"/>
</dbReference>
<dbReference type="AlphaFoldDB" id="A0A955L8A2"/>
<dbReference type="SUPFAM" id="SSF52833">
    <property type="entry name" value="Thioredoxin-like"/>
    <property type="match status" value="1"/>
</dbReference>
<evidence type="ECO:0000256" key="1">
    <source>
        <dbReference type="SAM" id="Phobius"/>
    </source>
</evidence>
<dbReference type="GO" id="GO:0016491">
    <property type="term" value="F:oxidoreductase activity"/>
    <property type="evidence" value="ECO:0007669"/>
    <property type="project" value="InterPro"/>
</dbReference>
<keyword evidence="1" id="KW-1133">Transmembrane helix</keyword>
<keyword evidence="1" id="KW-0812">Transmembrane</keyword>
<dbReference type="PANTHER" id="PTHR42852">
    <property type="entry name" value="THIOL:DISULFIDE INTERCHANGE PROTEIN DSBE"/>
    <property type="match status" value="1"/>
</dbReference>
<dbReference type="GO" id="GO:0016209">
    <property type="term" value="F:antioxidant activity"/>
    <property type="evidence" value="ECO:0007669"/>
    <property type="project" value="InterPro"/>
</dbReference>
<gene>
    <name evidence="3" type="ORF">KC717_03010</name>
</gene>
<dbReference type="InterPro" id="IPR050553">
    <property type="entry name" value="Thioredoxin_ResA/DsbE_sf"/>
</dbReference>
<dbReference type="CDD" id="cd03012">
    <property type="entry name" value="TlpA_like_DipZ_like"/>
    <property type="match status" value="1"/>
</dbReference>
<dbReference type="Pfam" id="PF00578">
    <property type="entry name" value="AhpC-TSA"/>
    <property type="match status" value="1"/>
</dbReference>
<dbReference type="InterPro" id="IPR013766">
    <property type="entry name" value="Thioredoxin_domain"/>
</dbReference>